<evidence type="ECO:0000259" key="2">
    <source>
        <dbReference type="PROSITE" id="PS50004"/>
    </source>
</evidence>
<dbReference type="InterPro" id="IPR000008">
    <property type="entry name" value="C2_dom"/>
</dbReference>
<dbReference type="GO" id="GO:0060271">
    <property type="term" value="P:cilium assembly"/>
    <property type="evidence" value="ECO:0007669"/>
    <property type="project" value="TreeGrafter"/>
</dbReference>
<evidence type="ECO:0000256" key="1">
    <source>
        <dbReference type="SAM" id="MobiDB-lite"/>
    </source>
</evidence>
<feature type="domain" description="C2" evidence="2">
    <location>
        <begin position="641"/>
        <end position="801"/>
    </location>
</feature>
<dbReference type="GO" id="GO:0061511">
    <property type="term" value="P:centriole elongation"/>
    <property type="evidence" value="ECO:0007669"/>
    <property type="project" value="TreeGrafter"/>
</dbReference>
<dbReference type="GO" id="GO:0034451">
    <property type="term" value="C:centriolar satellite"/>
    <property type="evidence" value="ECO:0007669"/>
    <property type="project" value="TreeGrafter"/>
</dbReference>
<dbReference type="GO" id="GO:0071539">
    <property type="term" value="P:protein localization to centrosome"/>
    <property type="evidence" value="ECO:0007669"/>
    <property type="project" value="TreeGrafter"/>
</dbReference>
<dbReference type="PANTHER" id="PTHR21254">
    <property type="entry name" value="C2 DOMAIN-CONTAINING PROTEIN 3"/>
    <property type="match status" value="1"/>
</dbReference>
<dbReference type="InterPro" id="IPR035892">
    <property type="entry name" value="C2_domain_sf"/>
</dbReference>
<dbReference type="GeneTree" id="ENSGT00510000048072"/>
<dbReference type="PANTHER" id="PTHR21254:SF1">
    <property type="entry name" value="C2 DOMAIN-CONTAINING PROTEIN 3"/>
    <property type="match status" value="1"/>
</dbReference>
<accession>A0A8C4Q941</accession>
<feature type="domain" description="C2" evidence="2">
    <location>
        <begin position="447"/>
        <end position="574"/>
    </location>
</feature>
<sequence>GHLCCYLNVSLGRLVWKVHRKPSFPLTPLVRLRWWGETVGGTLLHPTTVGHCGTRSVKSSVRYAVRCGPKQLTSYLADMGSLMLEVLSRTDQLALGRVQIHGLATLSMTNPIQGSFAIISQSSEKLGDLQVSGTLLTLELISIKWNKIISMHQEFVILVSSSGRALEIGWFEVEGVTHPMYSSCDFIVTCSDSSVPGNALLYDWEGVTSGARSPSEPDLGAESDLTDPLHDESLLEQLFYNSTVNARCCRSFCFSTYFVEYLFPVFPATEEAVAVQAGTKIDPTRVASGKIVGTSESRDNSLIAIISHQCSWMRFLSFTVYLPTRLCFCWPLCLSVAVRFQQRTTFPVHLSDGAIVRWWNMELEFKVYSRQLSQRKVKGWSFCPLRSLLLADDLSFSGEVTVEKRADDNNQSPATMGILKVEMYFLHLILHELFRLALNQSCAGVQFFFDFSFPLPKDGLYSSTNCISVLFQQAIRRNDGRSSTLPNPYLMVKFFSSSEAIRSNVCWGSTSPQFILYQVVAIKLTQNLLNRIRNNTVVIEVWSKGLAPQRDALIGLVKLPLQQFYTSFRDPELLELLLQARYPMVSTDGDVPIEDVFSGNCVGTLRVLLAMGSAKQVGCVCICWQTLLVTGGPFGQSPTNRANRPPAWDRVRQGESMVEHTFEVGVVAVRSLSPLQEAVWGEADCYVQYYFPVQSGLKGVADLGAILRPFRTSTTLCVPNPVFGAQRTHHLEVPMGLPIQRLLLAVCSGHGQANATQAPFMGLPFEVWCKYYYPHVREQLVGRGSFPLANLCALCTSARLGNSPRQTFNLPLTPLAHVENEPRSQKIQRSRYRILSTHQLLSRICDGSDSVSLTVTIHRATGLQAAARLTAEHDASLQPAATVGVVSRVSFHMSFMPTAEDGTITPLAQRTFCPDFGHSTSIRCATVMTGSAGQSISLAEILQRAHIVLMVYHCTFLPGALILQSNNCKSFQIGNFTTHQNGKKLPNSPVSGLQFGLTFVYFVGIRGWFPLHPVEELGDVIAPSLCIGGLNLTVTFGHSTDRDRMLEVAKCLGWYPGASILLVVSIPKAWIPHSIRHTEGSSRLRYCYVRYKLFEARPMCSRPRKPGHGNTRRAAVTFRHHHSFAFDLSRKLLWFLREELLEVQMWVGEDANVSEASRPLDSDSLLGSAFLDLSALAQGFYIHLPFFFLAPTAGVFPIFKDCVCDLGGAALQVNVACRVKGSGCENLAEYSHGEYQQEDGTNSSGTEEGTNVHAAMSMERNRQGAEKDVVLTENEETFVASILVERAMHLSVKGKPVGGRGEAVQKLEMYLIVLKLSFRIRLPVHLLNDKNKNLVFKVWYETGNYERVLGFAPVTLSPLRVGFPGICGWYNIYDIGSTCRGLLKVAVTPLQDVSSQESSSKVNCNLLLFCVNLKSLAVFFHLLFFKDFGIHNAGSAVPHGCGACVQKTTLDACTADNLLDGASPDDILSRTEMARFKPDNFLQAVGHGHRAPDYDDELDKEHCSLVQEVHTSSRDVLIEKDVGQYVADAMDGLDEYFAGDFEEDLIVPRMLNDVSCSTDKTSPWSSVLSVNTTQLDFEAFDVPLHVPSLPSCPFPSLLQSLLLPHPIPPPASSHRGGGGGVLPNSPPPLPLPLDSHSPPFPLLPLIRGGRLWGFPLSGDIYSAKMQVISTNDL</sequence>
<dbReference type="Gene3D" id="2.60.40.150">
    <property type="entry name" value="C2 domain"/>
    <property type="match status" value="1"/>
</dbReference>
<organism evidence="3 4">
    <name type="scientific">Eptatretus burgeri</name>
    <name type="common">Inshore hagfish</name>
    <dbReference type="NCBI Taxonomy" id="7764"/>
    <lineage>
        <taxon>Eukaryota</taxon>
        <taxon>Metazoa</taxon>
        <taxon>Chordata</taxon>
        <taxon>Craniata</taxon>
        <taxon>Vertebrata</taxon>
        <taxon>Cyclostomata</taxon>
        <taxon>Myxini</taxon>
        <taxon>Myxiniformes</taxon>
        <taxon>Myxinidae</taxon>
        <taxon>Eptatretinae</taxon>
        <taxon>Eptatretus</taxon>
    </lineage>
</organism>
<dbReference type="Proteomes" id="UP000694388">
    <property type="component" value="Unplaced"/>
</dbReference>
<evidence type="ECO:0000313" key="4">
    <source>
        <dbReference type="Proteomes" id="UP000694388"/>
    </source>
</evidence>
<dbReference type="Ensembl" id="ENSEBUT00000012506.1">
    <property type="protein sequence ID" value="ENSEBUP00000011930.1"/>
    <property type="gene ID" value="ENSEBUG00000007604.1"/>
</dbReference>
<dbReference type="Pfam" id="PF00168">
    <property type="entry name" value="C2"/>
    <property type="match status" value="1"/>
</dbReference>
<keyword evidence="4" id="KW-1185">Reference proteome</keyword>
<dbReference type="GO" id="GO:0005814">
    <property type="term" value="C:centriole"/>
    <property type="evidence" value="ECO:0007669"/>
    <property type="project" value="TreeGrafter"/>
</dbReference>
<protein>
    <submittedName>
        <fullName evidence="3">C2 domain containing 3 centriole elongation regulator</fullName>
    </submittedName>
</protein>
<reference evidence="3" key="2">
    <citation type="submission" date="2025-09" db="UniProtKB">
        <authorList>
            <consortium name="Ensembl"/>
        </authorList>
    </citation>
    <scope>IDENTIFICATION</scope>
</reference>
<feature type="region of interest" description="Disordered" evidence="1">
    <location>
        <begin position="1608"/>
        <end position="1630"/>
    </location>
</feature>
<proteinExistence type="predicted"/>
<evidence type="ECO:0000313" key="3">
    <source>
        <dbReference type="Ensembl" id="ENSEBUP00000011930.1"/>
    </source>
</evidence>
<name>A0A8C4Q941_EPTBU</name>
<dbReference type="SUPFAM" id="SSF49562">
    <property type="entry name" value="C2 domain (Calcium/lipid-binding domain, CaLB)"/>
    <property type="match status" value="1"/>
</dbReference>
<dbReference type="InterPro" id="IPR057537">
    <property type="entry name" value="C2_C2CD3_N"/>
</dbReference>
<dbReference type="Pfam" id="PF25339">
    <property type="entry name" value="C2_C2CD3_N"/>
    <property type="match status" value="1"/>
</dbReference>
<reference evidence="3" key="1">
    <citation type="submission" date="2025-08" db="UniProtKB">
        <authorList>
            <consortium name="Ensembl"/>
        </authorList>
    </citation>
    <scope>IDENTIFICATION</scope>
</reference>
<dbReference type="PROSITE" id="PS50004">
    <property type="entry name" value="C2"/>
    <property type="match status" value="2"/>
</dbReference>